<comment type="caution">
    <text evidence="1">The sequence shown here is derived from an EMBL/GenBank/DDBJ whole genome shotgun (WGS) entry which is preliminary data.</text>
</comment>
<name>C9LHC7_9BACT</name>
<dbReference type="Gene3D" id="2.60.120.10">
    <property type="entry name" value="Jelly Rolls"/>
    <property type="match status" value="1"/>
</dbReference>
<dbReference type="Pfam" id="PF05962">
    <property type="entry name" value="HutD"/>
    <property type="match status" value="1"/>
</dbReference>
<dbReference type="InterPro" id="IPR011051">
    <property type="entry name" value="RmlC_Cupin_sf"/>
</dbReference>
<reference evidence="1" key="1">
    <citation type="submission" date="2009-09" db="EMBL/GenBank/DDBJ databases">
        <authorList>
            <person name="Weinstock G."/>
            <person name="Sodergren E."/>
            <person name="Clifton S."/>
            <person name="Fulton L."/>
            <person name="Fulton B."/>
            <person name="Courtney L."/>
            <person name="Fronick C."/>
            <person name="Harrison M."/>
            <person name="Strong C."/>
            <person name="Farmer C."/>
            <person name="Delahaunty K."/>
            <person name="Markovic C."/>
            <person name="Hall O."/>
            <person name="Minx P."/>
            <person name="Tomlinson C."/>
            <person name="Mitreva M."/>
            <person name="Nelson J."/>
            <person name="Hou S."/>
            <person name="Wollam A."/>
            <person name="Pepin K.H."/>
            <person name="Johnson M."/>
            <person name="Bhonagiri V."/>
            <person name="Nash W.E."/>
            <person name="Warren W."/>
            <person name="Chinwalla A."/>
            <person name="Mardis E.R."/>
            <person name="Wilson R.K."/>
        </authorList>
    </citation>
    <scope>NUCLEOTIDE SEQUENCE [LARGE SCALE GENOMIC DNA]</scope>
    <source>
        <strain evidence="1">ATCC 51259</strain>
    </source>
</reference>
<accession>C9LHC7</accession>
<dbReference type="STRING" id="626522.GCWU000325_01629"/>
<dbReference type="Proteomes" id="UP000003460">
    <property type="component" value="Unassembled WGS sequence"/>
</dbReference>
<sequence>MKQIVRQATYKTTQWSGGITREICIFPATASLAARNFDLRISSAVIDTPESNFSDFTGYRRYLMPLNGEIVLYPSASEPQSAAENGAVGEENAVKLSATDLFEFDGGQAMRSRNTSGAIDFNVIVRRDLPITARIALDNCSTLPSGRTILFALTDCLVDDTPLARHDAAICEGVYTVKGSVVLIHIP</sequence>
<proteinExistence type="predicted"/>
<organism evidence="1 2">
    <name type="scientific">Alloprevotella tannerae ATCC 51259</name>
    <dbReference type="NCBI Taxonomy" id="626522"/>
    <lineage>
        <taxon>Bacteria</taxon>
        <taxon>Pseudomonadati</taxon>
        <taxon>Bacteroidota</taxon>
        <taxon>Bacteroidia</taxon>
        <taxon>Bacteroidales</taxon>
        <taxon>Prevotellaceae</taxon>
        <taxon>Alloprevotella</taxon>
    </lineage>
</organism>
<dbReference type="InterPro" id="IPR010282">
    <property type="entry name" value="Uncharacterised_HutD/Ves"/>
</dbReference>
<dbReference type="eggNOG" id="COG3758">
    <property type="taxonomic scope" value="Bacteria"/>
</dbReference>
<dbReference type="SUPFAM" id="SSF51182">
    <property type="entry name" value="RmlC-like cupins"/>
    <property type="match status" value="1"/>
</dbReference>
<dbReference type="InterPro" id="IPR014710">
    <property type="entry name" value="RmlC-like_jellyroll"/>
</dbReference>
<dbReference type="GeneID" id="84576485"/>
<keyword evidence="2" id="KW-1185">Reference proteome</keyword>
<dbReference type="EMBL" id="ACIJ02000018">
    <property type="protein sequence ID" value="EEX72085.1"/>
    <property type="molecule type" value="Genomic_DNA"/>
</dbReference>
<evidence type="ECO:0008006" key="3">
    <source>
        <dbReference type="Google" id="ProtNLM"/>
    </source>
</evidence>
<dbReference type="AlphaFoldDB" id="C9LHC7"/>
<evidence type="ECO:0000313" key="2">
    <source>
        <dbReference type="Proteomes" id="UP000003460"/>
    </source>
</evidence>
<dbReference type="PANTHER" id="PTHR37943:SF1">
    <property type="entry name" value="PROTEIN VES"/>
    <property type="match status" value="1"/>
</dbReference>
<protein>
    <recommendedName>
        <fullName evidence="3">HutD-family protein</fullName>
    </recommendedName>
</protein>
<gene>
    <name evidence="1" type="ORF">GCWU000325_01629</name>
</gene>
<dbReference type="RefSeq" id="WP_006255400.1">
    <property type="nucleotide sequence ID" value="NZ_GG700642.1"/>
</dbReference>
<evidence type="ECO:0000313" key="1">
    <source>
        <dbReference type="EMBL" id="EEX72085.1"/>
    </source>
</evidence>
<dbReference type="HOGENOM" id="CLU_090931_3_1_10"/>
<dbReference type="PANTHER" id="PTHR37943">
    <property type="entry name" value="PROTEIN VES"/>
    <property type="match status" value="1"/>
</dbReference>
<dbReference type="OrthoDB" id="9786443at2"/>